<evidence type="ECO:0000313" key="1">
    <source>
        <dbReference type="EMBL" id="OAN40307.1"/>
    </source>
</evidence>
<dbReference type="Pfam" id="PF11746">
    <property type="entry name" value="DUF3303"/>
    <property type="match status" value="1"/>
</dbReference>
<accession>A0A178LZC7</accession>
<reference evidence="1 2" key="1">
    <citation type="submission" date="2016-04" db="EMBL/GenBank/DDBJ databases">
        <title>Draft Genome Sequences of Staphylococcus capitis Strain H36, S. capitis Strain H65, S. cohnii Strain H62, S. hominis Strain H69, Mycobacterium iranicum Strain H39, Plantibacter sp. Strain H53, Pseudomonas oryzihabitans Strain H72, and Microbacterium sp. Strain H83, isolated from residential settings.</title>
        <authorList>
            <person name="Lymperopoulou D."/>
            <person name="Adams R.I."/>
            <person name="Lindow S."/>
            <person name="Coil D.A."/>
            <person name="Jospin G."/>
            <person name="Eisen J.A."/>
        </authorList>
    </citation>
    <scope>NUCLEOTIDE SEQUENCE [LARGE SCALE GENOMIC DNA]</scope>
    <source>
        <strain evidence="1 2">H39</strain>
    </source>
</reference>
<dbReference type="EMBL" id="LWCS01000013">
    <property type="protein sequence ID" value="OAN40307.1"/>
    <property type="molecule type" value="Genomic_DNA"/>
</dbReference>
<evidence type="ECO:0008006" key="3">
    <source>
        <dbReference type="Google" id="ProtNLM"/>
    </source>
</evidence>
<sequence>MKYVVSMNFRLNGSASENEAAAKRMLDLYAKWSPPEGSTFHQFVGRLDGGGTFAVIETDNPSDLATTTAMFGPYVDYQIYPVQDINDTVRAAQQGVAYRESVS</sequence>
<dbReference type="InterPro" id="IPR021734">
    <property type="entry name" value="DUF3303"/>
</dbReference>
<proteinExistence type="predicted"/>
<evidence type="ECO:0000313" key="2">
    <source>
        <dbReference type="Proteomes" id="UP000078396"/>
    </source>
</evidence>
<dbReference type="AlphaFoldDB" id="A0A178LZC7"/>
<protein>
    <recommendedName>
        <fullName evidence="3">DUF3303 domain-containing protein</fullName>
    </recommendedName>
</protein>
<dbReference type="Proteomes" id="UP000078396">
    <property type="component" value="Unassembled WGS sequence"/>
</dbReference>
<gene>
    <name evidence="1" type="ORF">A4X20_14380</name>
</gene>
<name>A0A178LZC7_MYCIR</name>
<dbReference type="OrthoDB" id="6882086at2"/>
<comment type="caution">
    <text evidence="1">The sequence shown here is derived from an EMBL/GenBank/DDBJ whole genome shotgun (WGS) entry which is preliminary data.</text>
</comment>
<organism evidence="1 2">
    <name type="scientific">Mycolicibacterium iranicum</name>
    <name type="common">Mycobacterium iranicum</name>
    <dbReference type="NCBI Taxonomy" id="912594"/>
    <lineage>
        <taxon>Bacteria</taxon>
        <taxon>Bacillati</taxon>
        <taxon>Actinomycetota</taxon>
        <taxon>Actinomycetes</taxon>
        <taxon>Mycobacteriales</taxon>
        <taxon>Mycobacteriaceae</taxon>
        <taxon>Mycolicibacterium</taxon>
    </lineage>
</organism>
<dbReference type="RefSeq" id="WP_064280639.1">
    <property type="nucleotide sequence ID" value="NZ_LWCS01000013.1"/>
</dbReference>